<reference evidence="3" key="1">
    <citation type="submission" date="2010-02" db="EMBL/GenBank/DDBJ databases">
        <title>Complete sequence of Desulfurivibrio alkaliphilus AHT2.</title>
        <authorList>
            <consortium name="US DOE Joint Genome Institute"/>
            <person name="Pitluck S."/>
            <person name="Chertkov O."/>
            <person name="Detter J.C."/>
            <person name="Han C."/>
            <person name="Tapia R."/>
            <person name="Larimer F."/>
            <person name="Land M."/>
            <person name="Hauser L."/>
            <person name="Kyrpides N."/>
            <person name="Mikhailova N."/>
            <person name="Sorokin D.Y."/>
            <person name="Muyzer G."/>
            <person name="Woyke T."/>
        </authorList>
    </citation>
    <scope>NUCLEOTIDE SEQUENCE [LARGE SCALE GENOMIC DNA]</scope>
    <source>
        <strain evidence="3">DSM 19089 / UNIQEM U267 / AHT2</strain>
    </source>
</reference>
<evidence type="ECO:0000256" key="1">
    <source>
        <dbReference type="SAM" id="SignalP"/>
    </source>
</evidence>
<dbReference type="STRING" id="589865.DaAHT2_0239"/>
<keyword evidence="1" id="KW-0732">Signal</keyword>
<feature type="chain" id="PRO_5003091645" description="DUF541 domain-containing protein" evidence="1">
    <location>
        <begin position="26"/>
        <end position="240"/>
    </location>
</feature>
<dbReference type="InterPro" id="IPR052022">
    <property type="entry name" value="26kDa_periplasmic_antigen"/>
</dbReference>
<dbReference type="Gene3D" id="3.30.70.2970">
    <property type="entry name" value="Protein of unknown function (DUF541), domain 2"/>
    <property type="match status" value="1"/>
</dbReference>
<name>D6Z6J1_DESAT</name>
<evidence type="ECO:0000313" key="3">
    <source>
        <dbReference type="Proteomes" id="UP000001508"/>
    </source>
</evidence>
<dbReference type="eggNOG" id="COG3471">
    <property type="taxonomic scope" value="Bacteria"/>
</dbReference>
<accession>D6Z6J1</accession>
<dbReference type="Gene3D" id="3.30.110.170">
    <property type="entry name" value="Protein of unknown function (DUF541), domain 1"/>
    <property type="match status" value="1"/>
</dbReference>
<gene>
    <name evidence="2" type="ordered locus">DaAHT2_0239</name>
</gene>
<dbReference type="PANTHER" id="PTHR34387:SF1">
    <property type="entry name" value="PERIPLASMIC IMMUNOGENIC PROTEIN"/>
    <property type="match status" value="1"/>
</dbReference>
<keyword evidence="3" id="KW-1185">Reference proteome</keyword>
<dbReference type="OrthoDB" id="5782817at2"/>
<evidence type="ECO:0000313" key="2">
    <source>
        <dbReference type="EMBL" id="ADH84950.1"/>
    </source>
</evidence>
<proteinExistence type="predicted"/>
<evidence type="ECO:0008006" key="4">
    <source>
        <dbReference type="Google" id="ProtNLM"/>
    </source>
</evidence>
<dbReference type="AlphaFoldDB" id="D6Z6J1"/>
<dbReference type="PANTHER" id="PTHR34387">
    <property type="entry name" value="SLR1258 PROTEIN"/>
    <property type="match status" value="1"/>
</dbReference>
<protein>
    <recommendedName>
        <fullName evidence="4">DUF541 domain-containing protein</fullName>
    </recommendedName>
</protein>
<dbReference type="KEGG" id="dak:DaAHT2_0239"/>
<organism evidence="2 3">
    <name type="scientific">Desulfurivibrio alkaliphilus (strain DSM 19089 / UNIQEM U267 / AHT2)</name>
    <dbReference type="NCBI Taxonomy" id="589865"/>
    <lineage>
        <taxon>Bacteria</taxon>
        <taxon>Pseudomonadati</taxon>
        <taxon>Thermodesulfobacteriota</taxon>
        <taxon>Desulfobulbia</taxon>
        <taxon>Desulfobulbales</taxon>
        <taxon>Desulfobulbaceae</taxon>
        <taxon>Desulfurivibrio</taxon>
    </lineage>
</organism>
<dbReference type="InterPro" id="IPR007497">
    <property type="entry name" value="SIMPL/DUF541"/>
</dbReference>
<dbReference type="InParanoid" id="D6Z6J1"/>
<sequence length="240" mass="26583">MKNLQRLAVAVVCLLILLPVTAVKAGPALGGPEDGFTVQLSAWAEEETVNDLLTAVLVVERSGPDHARLALAVANLMRRALGEVERYPEIKAHTVAYATQPVYQRRDGKNERVGWRIRQSLQLESTEVEKTVELIGRLQALELQLVAMNFTVSEQKKERLRATLTAAAIDAWRGKAEAAVRRLGGRVWRPYEVRIDDEYRPPVQPLLRTEAAMLSQPVESAVEAGTSRLRVTVSGTAWGR</sequence>
<dbReference type="RefSeq" id="WP_013162481.1">
    <property type="nucleotide sequence ID" value="NC_014216.1"/>
</dbReference>
<dbReference type="HOGENOM" id="CLU_086898_2_0_7"/>
<dbReference type="EMBL" id="CP001940">
    <property type="protein sequence ID" value="ADH84950.1"/>
    <property type="molecule type" value="Genomic_DNA"/>
</dbReference>
<dbReference type="GO" id="GO:0006974">
    <property type="term" value="P:DNA damage response"/>
    <property type="evidence" value="ECO:0007669"/>
    <property type="project" value="TreeGrafter"/>
</dbReference>
<dbReference type="Proteomes" id="UP000001508">
    <property type="component" value="Chromosome"/>
</dbReference>
<feature type="signal peptide" evidence="1">
    <location>
        <begin position="1"/>
        <end position="25"/>
    </location>
</feature>
<dbReference type="Pfam" id="PF04402">
    <property type="entry name" value="SIMPL"/>
    <property type="match status" value="1"/>
</dbReference>